<name>Q2VZZ1_PARM1</name>
<protein>
    <submittedName>
        <fullName evidence="3">Predicted membrane protein</fullName>
    </submittedName>
</protein>
<keyword evidence="1" id="KW-1133">Transmembrane helix</keyword>
<accession>Q2VZZ1</accession>
<dbReference type="InterPro" id="IPR052937">
    <property type="entry name" value="Inner_membrane_protein"/>
</dbReference>
<feature type="transmembrane region" description="Helical" evidence="1">
    <location>
        <begin position="98"/>
        <end position="118"/>
    </location>
</feature>
<dbReference type="RefSeq" id="WP_011386383.1">
    <property type="nucleotide sequence ID" value="NC_007626.1"/>
</dbReference>
<feature type="transmembrane region" description="Helical" evidence="1">
    <location>
        <begin position="7"/>
        <end position="40"/>
    </location>
</feature>
<evidence type="ECO:0000259" key="2">
    <source>
        <dbReference type="Pfam" id="PF03733"/>
    </source>
</evidence>
<dbReference type="GO" id="GO:0005886">
    <property type="term" value="C:plasma membrane"/>
    <property type="evidence" value="ECO:0007669"/>
    <property type="project" value="TreeGrafter"/>
</dbReference>
<keyword evidence="1" id="KW-0812">Transmembrane</keyword>
<reference evidence="3 4" key="1">
    <citation type="journal article" date="2005" name="DNA Res.">
        <title>Complete genome sequence of the facultative anaerobic magnetotactic bacterium Magnetospirillum sp. strain AMB-1.</title>
        <authorList>
            <person name="Matsunaga T."/>
            <person name="Okamura Y."/>
            <person name="Fukuda Y."/>
            <person name="Wahyudi A.T."/>
            <person name="Murase Y."/>
            <person name="Takeyama H."/>
        </authorList>
    </citation>
    <scope>NUCLEOTIDE SEQUENCE [LARGE SCALE GENOMIC DNA]</scope>
    <source>
        <strain evidence="4">ATCC 700264 / AMB-1</strain>
    </source>
</reference>
<dbReference type="SUPFAM" id="SSF50199">
    <property type="entry name" value="Staphylococcal nuclease"/>
    <property type="match status" value="1"/>
</dbReference>
<dbReference type="KEGG" id="mag:amb4030"/>
<evidence type="ECO:0000313" key="3">
    <source>
        <dbReference type="EMBL" id="BAE52834.1"/>
    </source>
</evidence>
<dbReference type="OrthoDB" id="3238663at2"/>
<keyword evidence="4" id="KW-1185">Reference proteome</keyword>
<evidence type="ECO:0000313" key="4">
    <source>
        <dbReference type="Proteomes" id="UP000007058"/>
    </source>
</evidence>
<feature type="domain" description="Inner membrane component" evidence="2">
    <location>
        <begin position="4"/>
        <end position="55"/>
    </location>
</feature>
<dbReference type="EMBL" id="AP007255">
    <property type="protein sequence ID" value="BAE52834.1"/>
    <property type="molecule type" value="Genomic_DNA"/>
</dbReference>
<evidence type="ECO:0000256" key="1">
    <source>
        <dbReference type="SAM" id="Phobius"/>
    </source>
</evidence>
<organism evidence="3 4">
    <name type="scientific">Paramagnetospirillum magneticum (strain ATCC 700264 / AMB-1)</name>
    <name type="common">Magnetospirillum magneticum</name>
    <dbReference type="NCBI Taxonomy" id="342108"/>
    <lineage>
        <taxon>Bacteria</taxon>
        <taxon>Pseudomonadati</taxon>
        <taxon>Pseudomonadota</taxon>
        <taxon>Alphaproteobacteria</taxon>
        <taxon>Rhodospirillales</taxon>
        <taxon>Magnetospirillaceae</taxon>
        <taxon>Paramagnetospirillum</taxon>
    </lineage>
</organism>
<feature type="transmembrane region" description="Helical" evidence="1">
    <location>
        <begin position="74"/>
        <end position="91"/>
    </location>
</feature>
<keyword evidence="1" id="KW-0472">Membrane</keyword>
<dbReference type="PANTHER" id="PTHR42903">
    <property type="entry name" value="INNER MEMBRANE PROTEIN YCCF"/>
    <property type="match status" value="1"/>
</dbReference>
<dbReference type="Pfam" id="PF03733">
    <property type="entry name" value="YccF"/>
    <property type="match status" value="1"/>
</dbReference>
<proteinExistence type="predicted"/>
<dbReference type="PANTHER" id="PTHR42903:SF1">
    <property type="entry name" value="INNER MEMBRANE PROTEIN YCCF"/>
    <property type="match status" value="1"/>
</dbReference>
<sequence>MRTLGNILWHFPFLGFINAAITYLIGLLFTVTVVGAPLGLGLMELGKFYLGPFGRAMVRDSDLEPGAEIGLWKAYSWIIMILWFPFGLLLAAAMVVQAFLLCCTIIGIPLAIVVAKATGTVFNPVGKRCVSVAAAQELQHRAALRELDGLACRPARSEPTLGQPAAPSGSDTILNVRSDDRPAPVSHGPQLSSGLKIGLAVGIPLVLAVAFLGPKLFNSSSPSATIPATTLQPQIQKLAPVVPAAVIAPAKQIPASHSGIPEILDTATLSVNGQRLPLAGLRPVEMPQAAAAARSYLEQAGGVTCEQAPVGGWRCVSQSKGLDIAEVFALSGFAKAAANAPDFIRNAEGMARENRRGVWGAS</sequence>
<dbReference type="STRING" id="342108.amb4030"/>
<dbReference type="InterPro" id="IPR005185">
    <property type="entry name" value="YccF"/>
</dbReference>
<dbReference type="HOGENOM" id="CLU_764627_0_0_5"/>
<dbReference type="AlphaFoldDB" id="Q2VZZ1"/>
<gene>
    <name evidence="3" type="ordered locus">amb4030</name>
</gene>
<dbReference type="InterPro" id="IPR035437">
    <property type="entry name" value="SNase_OB-fold_sf"/>
</dbReference>
<dbReference type="Proteomes" id="UP000007058">
    <property type="component" value="Chromosome"/>
</dbReference>